<dbReference type="AlphaFoldDB" id="A0AAN6H5D9"/>
<reference evidence="1" key="1">
    <citation type="submission" date="2023-06" db="EMBL/GenBank/DDBJ databases">
        <title>Black Yeasts Isolated from many extreme environments.</title>
        <authorList>
            <person name="Coleine C."/>
            <person name="Stajich J.E."/>
            <person name="Selbmann L."/>
        </authorList>
    </citation>
    <scope>NUCLEOTIDE SEQUENCE</scope>
    <source>
        <strain evidence="1">CCFEE 5200</strain>
    </source>
</reference>
<organism evidence="1 2">
    <name type="scientific">Friedmanniomyces endolithicus</name>
    <dbReference type="NCBI Taxonomy" id="329885"/>
    <lineage>
        <taxon>Eukaryota</taxon>
        <taxon>Fungi</taxon>
        <taxon>Dikarya</taxon>
        <taxon>Ascomycota</taxon>
        <taxon>Pezizomycotina</taxon>
        <taxon>Dothideomycetes</taxon>
        <taxon>Dothideomycetidae</taxon>
        <taxon>Mycosphaerellales</taxon>
        <taxon>Teratosphaeriaceae</taxon>
        <taxon>Friedmanniomyces</taxon>
    </lineage>
</organism>
<accession>A0AAN6H5D9</accession>
<keyword evidence="1" id="KW-0808">Transferase</keyword>
<dbReference type="GO" id="GO:0008481">
    <property type="term" value="F:sphingosine kinase activity"/>
    <property type="evidence" value="ECO:0007669"/>
    <property type="project" value="UniProtKB-EC"/>
</dbReference>
<keyword evidence="2" id="KW-1185">Reference proteome</keyword>
<evidence type="ECO:0000313" key="1">
    <source>
        <dbReference type="EMBL" id="KAK0955255.1"/>
    </source>
</evidence>
<dbReference type="Proteomes" id="UP001175353">
    <property type="component" value="Unassembled WGS sequence"/>
</dbReference>
<name>A0AAN6H5D9_9PEZI</name>
<dbReference type="EMBL" id="JAUJLE010000476">
    <property type="protein sequence ID" value="KAK0955255.1"/>
    <property type="molecule type" value="Genomic_DNA"/>
</dbReference>
<evidence type="ECO:0000313" key="2">
    <source>
        <dbReference type="Proteomes" id="UP001175353"/>
    </source>
</evidence>
<keyword evidence="1" id="KW-0418">Kinase</keyword>
<gene>
    <name evidence="1" type="primary">LCB4_3</name>
    <name evidence="1" type="ORF">LTR91_022942</name>
</gene>
<dbReference type="Gene3D" id="2.60.200.40">
    <property type="match status" value="1"/>
</dbReference>
<proteinExistence type="predicted"/>
<comment type="caution">
    <text evidence="1">The sequence shown here is derived from an EMBL/GenBank/DDBJ whole genome shotgun (WGS) entry which is preliminary data.</text>
</comment>
<protein>
    <submittedName>
        <fullName evidence="1">Sphinganine kinase lcb4</fullName>
        <ecNumber evidence="1">2.7.1.91</ecNumber>
    </submittedName>
</protein>
<dbReference type="EC" id="2.7.1.91" evidence="1"/>
<sequence>MCLMSSDARFFVTALPTDGRLDMINIDGSIPRTTALRMLSTIEQGTLMNFPEVSYRKDYAEDACDAAGTEVEGGDWEVVGGRGGAAGGVDFD</sequence>